<dbReference type="Pfam" id="PF05239">
    <property type="entry name" value="PRC"/>
    <property type="match status" value="1"/>
</dbReference>
<protein>
    <submittedName>
        <fullName evidence="2">PRC-barrel domain protein</fullName>
    </submittedName>
</protein>
<gene>
    <name evidence="2" type="ORF">HMPREF0731_0320</name>
</gene>
<dbReference type="InterPro" id="IPR027275">
    <property type="entry name" value="PRC-brl_dom"/>
</dbReference>
<keyword evidence="3" id="KW-1185">Reference proteome</keyword>
<reference evidence="2 3" key="1">
    <citation type="submission" date="2010-04" db="EMBL/GenBank/DDBJ databases">
        <authorList>
            <person name="Qin X."/>
            <person name="Bachman B."/>
            <person name="Battles P."/>
            <person name="Bell A."/>
            <person name="Bess C."/>
            <person name="Bickham C."/>
            <person name="Chaboub L."/>
            <person name="Chen D."/>
            <person name="Coyle M."/>
            <person name="Deiros D.R."/>
            <person name="Dinh H."/>
            <person name="Forbes L."/>
            <person name="Fowler G."/>
            <person name="Francisco L."/>
            <person name="Fu Q."/>
            <person name="Gubbala S."/>
            <person name="Hale W."/>
            <person name="Han Y."/>
            <person name="Hemphill L."/>
            <person name="Highlander S.K."/>
            <person name="Hirani K."/>
            <person name="Hogues M."/>
            <person name="Jackson L."/>
            <person name="Jakkamsetti A."/>
            <person name="Javaid M."/>
            <person name="Jiang H."/>
            <person name="Korchina V."/>
            <person name="Kovar C."/>
            <person name="Lara F."/>
            <person name="Lee S."/>
            <person name="Mata R."/>
            <person name="Mathew T."/>
            <person name="Moen C."/>
            <person name="Morales K."/>
            <person name="Munidasa M."/>
            <person name="Nazareth L."/>
            <person name="Ngo R."/>
            <person name="Nguyen L."/>
            <person name="Okwuonu G."/>
            <person name="Ongeri F."/>
            <person name="Patil S."/>
            <person name="Petrosino J."/>
            <person name="Pham C."/>
            <person name="Pham P."/>
            <person name="Pu L.-L."/>
            <person name="Puazo M."/>
            <person name="Raj R."/>
            <person name="Reid J."/>
            <person name="Rouhana J."/>
            <person name="Saada N."/>
            <person name="Shang Y."/>
            <person name="Simmons D."/>
            <person name="Thornton R."/>
            <person name="Warren J."/>
            <person name="Weissenberger G."/>
            <person name="Zhang J."/>
            <person name="Zhang L."/>
            <person name="Zhou C."/>
            <person name="Zhu D."/>
            <person name="Muzny D."/>
            <person name="Worley K."/>
            <person name="Gibbs R."/>
        </authorList>
    </citation>
    <scope>NUCLEOTIDE SEQUENCE [LARGE SCALE GENOMIC DNA]</scope>
    <source>
        <strain evidence="2 3">ATCC 49957</strain>
    </source>
</reference>
<name>D5RGW1_9PROT</name>
<dbReference type="EMBL" id="ADVL01000062">
    <property type="protein sequence ID" value="EFH13453.1"/>
    <property type="molecule type" value="Genomic_DNA"/>
</dbReference>
<evidence type="ECO:0000313" key="2">
    <source>
        <dbReference type="EMBL" id="EFH13453.1"/>
    </source>
</evidence>
<sequence>PAAEADAVPPAARETLPRAGLFRVLGQDVRGSSNNVVGQVVNVLVDPEGRPRVAVLDYGGFLGVGRRRIAVAWAALNFSPDGIRLGLGRDQLKAFPEYREGEDVTFALPPPARPVAANPE</sequence>
<evidence type="ECO:0000313" key="3">
    <source>
        <dbReference type="Proteomes" id="UP000005324"/>
    </source>
</evidence>
<evidence type="ECO:0000259" key="1">
    <source>
        <dbReference type="Pfam" id="PF05239"/>
    </source>
</evidence>
<comment type="caution">
    <text evidence="2">The sequence shown here is derived from an EMBL/GenBank/DDBJ whole genome shotgun (WGS) entry which is preliminary data.</text>
</comment>
<dbReference type="HOGENOM" id="CLU_2043151_0_0_5"/>
<dbReference type="RefSeq" id="WP_007005571.1">
    <property type="nucleotide sequence ID" value="NZ_GG770783.1"/>
</dbReference>
<dbReference type="InterPro" id="IPR011033">
    <property type="entry name" value="PRC_barrel-like_sf"/>
</dbReference>
<dbReference type="PANTHER" id="PTHR36505:SF1">
    <property type="entry name" value="BLR1072 PROTEIN"/>
    <property type="match status" value="1"/>
</dbReference>
<dbReference type="SUPFAM" id="SSF50346">
    <property type="entry name" value="PRC-barrel domain"/>
    <property type="match status" value="1"/>
</dbReference>
<organism evidence="2 3">
    <name type="scientific">Pseudoroseomonas cervicalis ATCC 49957</name>
    <dbReference type="NCBI Taxonomy" id="525371"/>
    <lineage>
        <taxon>Bacteria</taxon>
        <taxon>Pseudomonadati</taxon>
        <taxon>Pseudomonadota</taxon>
        <taxon>Alphaproteobacteria</taxon>
        <taxon>Acetobacterales</taxon>
        <taxon>Roseomonadaceae</taxon>
        <taxon>Roseomonas</taxon>
    </lineage>
</organism>
<feature type="non-terminal residue" evidence="2">
    <location>
        <position position="1"/>
    </location>
</feature>
<dbReference type="Gene3D" id="2.30.30.240">
    <property type="entry name" value="PRC-barrel domain"/>
    <property type="match status" value="1"/>
</dbReference>
<accession>D5RGW1</accession>
<dbReference type="AlphaFoldDB" id="D5RGW1"/>
<dbReference type="PANTHER" id="PTHR36505">
    <property type="entry name" value="BLR1072 PROTEIN"/>
    <property type="match status" value="1"/>
</dbReference>
<proteinExistence type="predicted"/>
<dbReference type="Proteomes" id="UP000005324">
    <property type="component" value="Unassembled WGS sequence"/>
</dbReference>
<feature type="domain" description="PRC-barrel" evidence="1">
    <location>
        <begin position="24"/>
        <end position="78"/>
    </location>
</feature>